<accession>A0AAV0U0Y8</accession>
<dbReference type="PANTHER" id="PTHR11680:SF35">
    <property type="entry name" value="SERINE HYDROXYMETHYLTRANSFERASE 1"/>
    <property type="match status" value="1"/>
</dbReference>
<dbReference type="Pfam" id="PF00464">
    <property type="entry name" value="SHMT"/>
    <property type="match status" value="1"/>
</dbReference>
<dbReference type="Gene3D" id="3.90.1150.10">
    <property type="entry name" value="Aspartate Aminotransferase, domain 1"/>
    <property type="match status" value="1"/>
</dbReference>
<keyword evidence="6 7" id="KW-0663">Pyridoxal phosphate</keyword>
<keyword evidence="5 7" id="KW-0808">Transferase</keyword>
<sequence>MDCLGSCLTNKYAEGQPNARYYGGNEVIDKIEILCQQRALTAYGLAEDKWGVNVQPYSGSPANFAVYTALLRPHDRIMGLDLPSGGHLTHGFYTYSKAEKTRKAVSATSVYFESLPYRVDAETGLIDFEKLAEQAALFKPAMIICGGSAYPRDWDYAAFRKIADENGALLMCDMAHYSGLVVTQEHNSPFEYCDIVTTTTHKSLRGPRAGMIFFRRDERNFEPRINNAVFPALQGGPHEHQIAGTAAQLKEVQSPEFKAYVQQLKVNAKILAKTLTDLGYTMCTGGTENHLVLWDLRP</sequence>
<dbReference type="InterPro" id="IPR015421">
    <property type="entry name" value="PyrdxlP-dep_Trfase_major"/>
</dbReference>
<evidence type="ECO:0000256" key="4">
    <source>
        <dbReference type="ARBA" id="ARBA00022563"/>
    </source>
</evidence>
<evidence type="ECO:0000313" key="9">
    <source>
        <dbReference type="EMBL" id="CAI5729100.1"/>
    </source>
</evidence>
<comment type="pathway">
    <text evidence="2 7">One-carbon metabolism; tetrahydrofolate interconversion.</text>
</comment>
<proteinExistence type="inferred from homology"/>
<dbReference type="PANTHER" id="PTHR11680">
    <property type="entry name" value="SERINE HYDROXYMETHYLTRANSFERASE"/>
    <property type="match status" value="1"/>
</dbReference>
<gene>
    <name evidence="9" type="ORF">PDE001_LOCUS4179</name>
</gene>
<keyword evidence="4 7" id="KW-0554">One-carbon metabolism</keyword>
<dbReference type="InterPro" id="IPR039429">
    <property type="entry name" value="SHMT-like_dom"/>
</dbReference>
<dbReference type="AlphaFoldDB" id="A0AAV0U0Y8"/>
<dbReference type="CDD" id="cd00378">
    <property type="entry name" value="SHMT"/>
    <property type="match status" value="1"/>
</dbReference>
<dbReference type="InterPro" id="IPR049943">
    <property type="entry name" value="Ser_HO-MeTrfase-like"/>
</dbReference>
<dbReference type="GO" id="GO:0035999">
    <property type="term" value="P:tetrahydrofolate interconversion"/>
    <property type="evidence" value="ECO:0007669"/>
    <property type="project" value="InterPro"/>
</dbReference>
<comment type="cofactor">
    <cofactor evidence="1 7">
        <name>pyridoxal 5'-phosphate</name>
        <dbReference type="ChEBI" id="CHEBI:597326"/>
    </cofactor>
</comment>
<dbReference type="GO" id="GO:0004372">
    <property type="term" value="F:glycine hydroxymethyltransferase activity"/>
    <property type="evidence" value="ECO:0007669"/>
    <property type="project" value="UniProtKB-EC"/>
</dbReference>
<dbReference type="EMBL" id="CANTFM010000746">
    <property type="protein sequence ID" value="CAI5729100.1"/>
    <property type="molecule type" value="Genomic_DNA"/>
</dbReference>
<dbReference type="NCBIfam" id="NF000586">
    <property type="entry name" value="PRK00011.1"/>
    <property type="match status" value="1"/>
</dbReference>
<dbReference type="PROSITE" id="PS00096">
    <property type="entry name" value="SHMT"/>
    <property type="match status" value="1"/>
</dbReference>
<comment type="similarity">
    <text evidence="3 7">Belongs to the SHMT family.</text>
</comment>
<evidence type="ECO:0000259" key="8">
    <source>
        <dbReference type="Pfam" id="PF00464"/>
    </source>
</evidence>
<dbReference type="GO" id="GO:0019264">
    <property type="term" value="P:glycine biosynthetic process from serine"/>
    <property type="evidence" value="ECO:0007669"/>
    <property type="project" value="InterPro"/>
</dbReference>
<dbReference type="Gene3D" id="3.40.640.10">
    <property type="entry name" value="Type I PLP-dependent aspartate aminotransferase-like (Major domain)"/>
    <property type="match status" value="1"/>
</dbReference>
<dbReference type="InterPro" id="IPR001085">
    <property type="entry name" value="Ser_HO-MeTrfase"/>
</dbReference>
<evidence type="ECO:0000256" key="2">
    <source>
        <dbReference type="ARBA" id="ARBA00004777"/>
    </source>
</evidence>
<evidence type="ECO:0000313" key="10">
    <source>
        <dbReference type="Proteomes" id="UP001162029"/>
    </source>
</evidence>
<name>A0AAV0U0Y8_9STRA</name>
<dbReference type="GO" id="GO:0030170">
    <property type="term" value="F:pyridoxal phosphate binding"/>
    <property type="evidence" value="ECO:0007669"/>
    <property type="project" value="InterPro"/>
</dbReference>
<dbReference type="InterPro" id="IPR015424">
    <property type="entry name" value="PyrdxlP-dep_Trfase"/>
</dbReference>
<evidence type="ECO:0000256" key="1">
    <source>
        <dbReference type="ARBA" id="ARBA00001933"/>
    </source>
</evidence>
<comment type="caution">
    <text evidence="9">The sequence shown here is derived from an EMBL/GenBank/DDBJ whole genome shotgun (WGS) entry which is preliminary data.</text>
</comment>
<dbReference type="FunFam" id="3.40.640.10:FF:000097">
    <property type="entry name" value="Serine hydroxymethyltransferase"/>
    <property type="match status" value="1"/>
</dbReference>
<evidence type="ECO:0000256" key="6">
    <source>
        <dbReference type="ARBA" id="ARBA00022898"/>
    </source>
</evidence>
<dbReference type="InterPro" id="IPR015422">
    <property type="entry name" value="PyrdxlP-dep_Trfase_small"/>
</dbReference>
<dbReference type="GO" id="GO:0005739">
    <property type="term" value="C:mitochondrion"/>
    <property type="evidence" value="ECO:0007669"/>
    <property type="project" value="TreeGrafter"/>
</dbReference>
<protein>
    <recommendedName>
        <fullName evidence="7">Serine hydroxymethyltransferase</fullName>
        <ecNumber evidence="7">2.1.2.1</ecNumber>
    </recommendedName>
</protein>
<comment type="function">
    <text evidence="7">Interconversion of serine and glycine.</text>
</comment>
<evidence type="ECO:0000256" key="7">
    <source>
        <dbReference type="RuleBase" id="RU000585"/>
    </source>
</evidence>
<dbReference type="InterPro" id="IPR019798">
    <property type="entry name" value="Ser_HO-MeTrfase_PLP_BS"/>
</dbReference>
<organism evidence="9 10">
    <name type="scientific">Peronospora destructor</name>
    <dbReference type="NCBI Taxonomy" id="86335"/>
    <lineage>
        <taxon>Eukaryota</taxon>
        <taxon>Sar</taxon>
        <taxon>Stramenopiles</taxon>
        <taxon>Oomycota</taxon>
        <taxon>Peronosporomycetes</taxon>
        <taxon>Peronosporales</taxon>
        <taxon>Peronosporaceae</taxon>
        <taxon>Peronospora</taxon>
    </lineage>
</organism>
<comment type="catalytic activity">
    <reaction evidence="7">
        <text>(6R)-5,10-methylene-5,6,7,8-tetrahydrofolate + glycine + H2O = (6S)-5,6,7,8-tetrahydrofolate + L-serine</text>
        <dbReference type="Rhea" id="RHEA:15481"/>
        <dbReference type="ChEBI" id="CHEBI:15377"/>
        <dbReference type="ChEBI" id="CHEBI:15636"/>
        <dbReference type="ChEBI" id="CHEBI:33384"/>
        <dbReference type="ChEBI" id="CHEBI:57305"/>
        <dbReference type="ChEBI" id="CHEBI:57453"/>
        <dbReference type="EC" id="2.1.2.1"/>
    </reaction>
</comment>
<reference evidence="9" key="1">
    <citation type="submission" date="2022-12" db="EMBL/GenBank/DDBJ databases">
        <authorList>
            <person name="Webb A."/>
        </authorList>
    </citation>
    <scope>NUCLEOTIDE SEQUENCE</scope>
    <source>
        <strain evidence="9">Pd1</strain>
    </source>
</reference>
<dbReference type="Proteomes" id="UP001162029">
    <property type="component" value="Unassembled WGS sequence"/>
</dbReference>
<keyword evidence="10" id="KW-1185">Reference proteome</keyword>
<feature type="domain" description="Serine hydroxymethyltransferase-like" evidence="8">
    <location>
        <begin position="1"/>
        <end position="297"/>
    </location>
</feature>
<evidence type="ECO:0000256" key="5">
    <source>
        <dbReference type="ARBA" id="ARBA00022679"/>
    </source>
</evidence>
<evidence type="ECO:0000256" key="3">
    <source>
        <dbReference type="ARBA" id="ARBA00006376"/>
    </source>
</evidence>
<dbReference type="EC" id="2.1.2.1" evidence="7"/>
<dbReference type="SUPFAM" id="SSF53383">
    <property type="entry name" value="PLP-dependent transferases"/>
    <property type="match status" value="1"/>
</dbReference>